<comment type="caution">
    <text evidence="2">The sequence shown here is derived from an EMBL/GenBank/DDBJ whole genome shotgun (WGS) entry which is preliminary data.</text>
</comment>
<evidence type="ECO:0000313" key="3">
    <source>
        <dbReference type="Proteomes" id="UP000076881"/>
    </source>
</evidence>
<dbReference type="AlphaFoldDB" id="A0A162LS81"/>
<proteinExistence type="predicted"/>
<organism evidence="2 3">
    <name type="scientific">Akanthomyces lecanii RCEF 1005</name>
    <dbReference type="NCBI Taxonomy" id="1081108"/>
    <lineage>
        <taxon>Eukaryota</taxon>
        <taxon>Fungi</taxon>
        <taxon>Dikarya</taxon>
        <taxon>Ascomycota</taxon>
        <taxon>Pezizomycotina</taxon>
        <taxon>Sordariomycetes</taxon>
        <taxon>Hypocreomycetidae</taxon>
        <taxon>Hypocreales</taxon>
        <taxon>Cordycipitaceae</taxon>
        <taxon>Akanthomyces</taxon>
        <taxon>Cordyceps confragosa</taxon>
    </lineage>
</organism>
<evidence type="ECO:0000313" key="2">
    <source>
        <dbReference type="EMBL" id="OAA74894.1"/>
    </source>
</evidence>
<keyword evidence="3" id="KW-1185">Reference proteome</keyword>
<accession>A0A162LS81</accession>
<dbReference type="GO" id="GO:0005737">
    <property type="term" value="C:cytoplasm"/>
    <property type="evidence" value="ECO:0007669"/>
    <property type="project" value="TreeGrafter"/>
</dbReference>
<dbReference type="InterPro" id="IPR051783">
    <property type="entry name" value="NAD(P)-dependent_oxidoreduct"/>
</dbReference>
<gene>
    <name evidence="2" type="ORF">LEL_06882</name>
</gene>
<feature type="domain" description="NAD(P)-binding" evidence="1">
    <location>
        <begin position="9"/>
        <end position="93"/>
    </location>
</feature>
<dbReference type="SUPFAM" id="SSF51735">
    <property type="entry name" value="NAD(P)-binding Rossmann-fold domains"/>
    <property type="match status" value="1"/>
</dbReference>
<evidence type="ECO:0000259" key="1">
    <source>
        <dbReference type="Pfam" id="PF13460"/>
    </source>
</evidence>
<dbReference type="InterPro" id="IPR016040">
    <property type="entry name" value="NAD(P)-bd_dom"/>
</dbReference>
<reference evidence="2 3" key="1">
    <citation type="journal article" date="2016" name="Genome Biol. Evol.">
        <title>Divergent and convergent evolution of fungal pathogenicity.</title>
        <authorList>
            <person name="Shang Y."/>
            <person name="Xiao G."/>
            <person name="Zheng P."/>
            <person name="Cen K."/>
            <person name="Zhan S."/>
            <person name="Wang C."/>
        </authorList>
    </citation>
    <scope>NUCLEOTIDE SEQUENCE [LARGE SCALE GENOMIC DNA]</scope>
    <source>
        <strain evidence="2 3">RCEF 1005</strain>
    </source>
</reference>
<dbReference type="InterPro" id="IPR036291">
    <property type="entry name" value="NAD(P)-bd_dom_sf"/>
</dbReference>
<dbReference type="Pfam" id="PF13460">
    <property type="entry name" value="NAD_binding_10"/>
    <property type="match status" value="1"/>
</dbReference>
<dbReference type="OrthoDB" id="2130169at2759"/>
<sequence length="314" mass="33413">MKIFGIGFTGYIGRNVAIRLVAEGHSLTGLARSDSSAAALRKQGITPIEGAMADASVIHEAAKDADGAIVLSIGGILKNAIGKGNDYNNCIEAILSAFEGTEKPLMQLGGVGLWLGRPEVNSVLKEDIPFSTPFYDEMLPGFEAIAKSASRGVRGFTLIPGQVYGRGGGHIGPLPRRFDDFRRTGAIHCLYPSSSGGSFTHIDDLASAIIVCLKKSEAGKRYIVVTDNCDTLTVSRHVSHVCGLKGRLAFVDKQTLERLCGYTGPLDFTVTMYAHAGKIRDELGWKPEARGILSELQSLADDKADAGAIYIAKG</sequence>
<dbReference type="EMBL" id="AZHF01000005">
    <property type="protein sequence ID" value="OAA74894.1"/>
    <property type="molecule type" value="Genomic_DNA"/>
</dbReference>
<dbReference type="GO" id="GO:0004029">
    <property type="term" value="F:aldehyde dehydrogenase (NAD+) activity"/>
    <property type="evidence" value="ECO:0007669"/>
    <property type="project" value="TreeGrafter"/>
</dbReference>
<dbReference type="STRING" id="1081108.A0A162LS81"/>
<dbReference type="PANTHER" id="PTHR48079:SF6">
    <property type="entry name" value="NAD(P)-BINDING DOMAIN-CONTAINING PROTEIN-RELATED"/>
    <property type="match status" value="1"/>
</dbReference>
<dbReference type="Gene3D" id="3.40.50.720">
    <property type="entry name" value="NAD(P)-binding Rossmann-like Domain"/>
    <property type="match status" value="2"/>
</dbReference>
<dbReference type="Proteomes" id="UP000076881">
    <property type="component" value="Unassembled WGS sequence"/>
</dbReference>
<dbReference type="PANTHER" id="PTHR48079">
    <property type="entry name" value="PROTEIN YEEZ"/>
    <property type="match status" value="1"/>
</dbReference>
<name>A0A162LS81_CORDF</name>
<protein>
    <submittedName>
        <fullName evidence="2">NAD(P)-binding domain protein</fullName>
    </submittedName>
</protein>